<organism evidence="4 5">
    <name type="scientific">Trichoderma aggressivum f. europaeum</name>
    <dbReference type="NCBI Taxonomy" id="173218"/>
    <lineage>
        <taxon>Eukaryota</taxon>
        <taxon>Fungi</taxon>
        <taxon>Dikarya</taxon>
        <taxon>Ascomycota</taxon>
        <taxon>Pezizomycotina</taxon>
        <taxon>Sordariomycetes</taxon>
        <taxon>Hypocreomycetidae</taxon>
        <taxon>Hypocreales</taxon>
        <taxon>Hypocreaceae</taxon>
        <taxon>Trichoderma</taxon>
    </lineage>
</organism>
<dbReference type="PANTHER" id="PTHR47785:SF7">
    <property type="entry name" value="ZN(II)2CYS6 TRANSCRIPTION FACTOR (EUROFUNG)"/>
    <property type="match status" value="1"/>
</dbReference>
<reference evidence="4" key="1">
    <citation type="submission" date="2023-11" db="EMBL/GenBank/DDBJ databases">
        <title>The genome sequences of three competitors of mushroom-forming fungi.</title>
        <authorList>
            <person name="Beijen E."/>
            <person name="Ohm R.A."/>
        </authorList>
    </citation>
    <scope>NUCLEOTIDE SEQUENCE</scope>
    <source>
        <strain evidence="4">CBS 100526</strain>
    </source>
</reference>
<dbReference type="InterPro" id="IPR036864">
    <property type="entry name" value="Zn2-C6_fun-type_DNA-bd_sf"/>
</dbReference>
<evidence type="ECO:0000256" key="2">
    <source>
        <dbReference type="SAM" id="MobiDB-lite"/>
    </source>
</evidence>
<evidence type="ECO:0000313" key="4">
    <source>
        <dbReference type="EMBL" id="KAK4083906.1"/>
    </source>
</evidence>
<dbReference type="PROSITE" id="PS00463">
    <property type="entry name" value="ZN2_CY6_FUNGAL_1"/>
    <property type="match status" value="1"/>
</dbReference>
<keyword evidence="5" id="KW-1185">Reference proteome</keyword>
<dbReference type="AlphaFoldDB" id="A0AAE1IIZ4"/>
<dbReference type="SMART" id="SM00066">
    <property type="entry name" value="GAL4"/>
    <property type="match status" value="1"/>
</dbReference>
<dbReference type="EMBL" id="JAWRVG010000003">
    <property type="protein sequence ID" value="KAK4083906.1"/>
    <property type="molecule type" value="Genomic_DNA"/>
</dbReference>
<feature type="compositionally biased region" description="Polar residues" evidence="2">
    <location>
        <begin position="149"/>
        <end position="158"/>
    </location>
</feature>
<dbReference type="Proteomes" id="UP001273209">
    <property type="component" value="Unassembled WGS sequence"/>
</dbReference>
<evidence type="ECO:0000256" key="1">
    <source>
        <dbReference type="ARBA" id="ARBA00023242"/>
    </source>
</evidence>
<name>A0AAE1IIZ4_9HYPO</name>
<dbReference type="InterPro" id="IPR001138">
    <property type="entry name" value="Zn2Cys6_DnaBD"/>
</dbReference>
<dbReference type="CDD" id="cd12148">
    <property type="entry name" value="fungal_TF_MHR"/>
    <property type="match status" value="1"/>
</dbReference>
<evidence type="ECO:0000259" key="3">
    <source>
        <dbReference type="PROSITE" id="PS50048"/>
    </source>
</evidence>
<dbReference type="CDD" id="cd00067">
    <property type="entry name" value="GAL4"/>
    <property type="match status" value="1"/>
</dbReference>
<dbReference type="Gene3D" id="4.10.240.10">
    <property type="entry name" value="Zn(2)-C6 fungal-type DNA-binding domain"/>
    <property type="match status" value="1"/>
</dbReference>
<dbReference type="PROSITE" id="PS50048">
    <property type="entry name" value="ZN2_CY6_FUNGAL_2"/>
    <property type="match status" value="1"/>
</dbReference>
<dbReference type="PANTHER" id="PTHR47785">
    <property type="entry name" value="ZN(II)2CYS6 TRANSCRIPTION FACTOR (EUROFUNG)-RELATED-RELATED"/>
    <property type="match status" value="1"/>
</dbReference>
<feature type="domain" description="Zn(2)-C6 fungal-type" evidence="3">
    <location>
        <begin position="81"/>
        <end position="111"/>
    </location>
</feature>
<feature type="region of interest" description="Disordered" evidence="2">
    <location>
        <begin position="138"/>
        <end position="173"/>
    </location>
</feature>
<evidence type="ECO:0000313" key="5">
    <source>
        <dbReference type="Proteomes" id="UP001273209"/>
    </source>
</evidence>
<comment type="caution">
    <text evidence="4">The sequence shown here is derived from an EMBL/GenBank/DDBJ whole genome shotgun (WGS) entry which is preliminary data.</text>
</comment>
<dbReference type="GO" id="GO:0008270">
    <property type="term" value="F:zinc ion binding"/>
    <property type="evidence" value="ECO:0007669"/>
    <property type="project" value="InterPro"/>
</dbReference>
<accession>A0AAE1IIZ4</accession>
<keyword evidence="1" id="KW-0539">Nucleus</keyword>
<dbReference type="GO" id="GO:0000981">
    <property type="term" value="F:DNA-binding transcription factor activity, RNA polymerase II-specific"/>
    <property type="evidence" value="ECO:0007669"/>
    <property type="project" value="InterPro"/>
</dbReference>
<feature type="compositionally biased region" description="Basic and acidic residues" evidence="2">
    <location>
        <begin position="138"/>
        <end position="147"/>
    </location>
</feature>
<dbReference type="Pfam" id="PF00172">
    <property type="entry name" value="Zn_clus"/>
    <property type="match status" value="1"/>
</dbReference>
<dbReference type="GeneID" id="87915557"/>
<dbReference type="RefSeq" id="XP_062759907.1">
    <property type="nucleotide sequence ID" value="XM_062895652.1"/>
</dbReference>
<gene>
    <name evidence="4" type="ORF">Triagg1_1568</name>
</gene>
<protein>
    <submittedName>
        <fullName evidence="4">Transcriptional regulator family: Fungal Specific TF</fullName>
    </submittedName>
</protein>
<proteinExistence type="predicted"/>
<sequence>MTLADIPRRSDHYPKNFIIIKTAKRPIIMSVASTQGQLGSKDHLEELHTPDLMTVASQPQARKRPAPRGTGAYARKRAVTACQVCRARRTKCDNKKPSCSFCEKTGAKCVTEPTDYSAFDPASLKILERLDRIESLLETQPRDKPDSFPEQNDTVNTHNETRRQDSAGRQPSRSLQIVSSEVLGWPIFGNQFGLQANAIAVLRRKPPKPIQPSSSALESFLGDTSASNRLITNFIQHVHIKNPILELASMKRIVRHACLEGVGWDAESCLVLLVWALGAISTPFQQPPQPCDQENLELGAALYGAATKRLGIVFAEGGILSAQCFFYAGVYLMSMFQPVSAWRHFLQALAYCQEFDFAIEASQNPQTLTSPPETSPTEQRLYWSCWKSEVELRMCLGLFDFQTQDRVYPGHFPNPPANPEKDDRAWFFYLAEISLRRLNTRARNDIGQILASSEVEGEDTEARLIEVVDSYDQQAEAWLTSLPETISIDSNPLEDDILKFILRCHLVDFNELIFWTFIDRAVNSKESLTEDMSRYACRGFTTCADRIRIAGLGHWYRHHGTWLLLQSCARSAIVLLAAAFSEHTRNLLPENWAHSVEACIGMLNDWKDEDAGISDQAMILGQLLQKFNN</sequence>
<dbReference type="InterPro" id="IPR053181">
    <property type="entry name" value="EcdB-like_regulator"/>
</dbReference>
<dbReference type="SUPFAM" id="SSF57701">
    <property type="entry name" value="Zn2/Cys6 DNA-binding domain"/>
    <property type="match status" value="1"/>
</dbReference>